<comment type="subcellular location">
    <subcellularLocation>
        <location evidence="1">Membrane</location>
        <topology evidence="1">Multi-pass membrane protein</topology>
    </subcellularLocation>
</comment>
<sequence length="348" mass="38105">LGIFFALMYAFFMSTAVALVKFIKDIHPIEILVMRSIMQLIVFGALAVNKGAPLLGNPNERWHVLGRALTGAINQGSWYLSVRLISLMDSSAIYYSAPVFVAVLAFILLKEPFGIFEGISVSITLIGVLLISRPKFIPFFNDGTTMTTETVEGLLLAILGSFTFALSNIHIRKLQKTATEVVASWFSLVTIAIGVALVLIVDRFRSPHDLKQIVYIFLVGLCGILGQISFSLALKIERAGPVSIAQSCNIVIVLIYQLAFFHEPVSTLSLIGAGLIGSSVVLTGVKDMLFNNQVVDNIKQTVTGTVSWKVDHNVTNNTDNDKSLNDKYSSFTVIDLYSKSNDKHEHSS</sequence>
<feature type="transmembrane region" description="Helical" evidence="5">
    <location>
        <begin position="151"/>
        <end position="169"/>
    </location>
</feature>
<proteinExistence type="predicted"/>
<keyword evidence="4 5" id="KW-0472">Membrane</keyword>
<dbReference type="Pfam" id="PF00892">
    <property type="entry name" value="EamA"/>
    <property type="match status" value="2"/>
</dbReference>
<dbReference type="SUPFAM" id="SSF103481">
    <property type="entry name" value="Multidrug resistance efflux transporter EmrE"/>
    <property type="match status" value="2"/>
</dbReference>
<evidence type="ECO:0000313" key="7">
    <source>
        <dbReference type="EMBL" id="RWS25916.1"/>
    </source>
</evidence>
<feature type="non-terminal residue" evidence="7">
    <location>
        <position position="1"/>
    </location>
</feature>
<dbReference type="PANTHER" id="PTHR22911">
    <property type="entry name" value="ACYL-MALONYL CONDENSING ENZYME-RELATED"/>
    <property type="match status" value="1"/>
</dbReference>
<dbReference type="EMBL" id="NCKV01003247">
    <property type="protein sequence ID" value="RWS25916.1"/>
    <property type="molecule type" value="Genomic_DNA"/>
</dbReference>
<feature type="transmembrane region" description="Helical" evidence="5">
    <location>
        <begin position="241"/>
        <end position="259"/>
    </location>
</feature>
<keyword evidence="3 5" id="KW-1133">Transmembrane helix</keyword>
<keyword evidence="8" id="KW-1185">Reference proteome</keyword>
<reference evidence="7 8" key="1">
    <citation type="journal article" date="2018" name="Gigascience">
        <title>Genomes of trombidid mites reveal novel predicted allergens and laterally-transferred genes associated with secondary metabolism.</title>
        <authorList>
            <person name="Dong X."/>
            <person name="Chaisiri K."/>
            <person name="Xia D."/>
            <person name="Armstrong S.D."/>
            <person name="Fang Y."/>
            <person name="Donnelly M.J."/>
            <person name="Kadowaki T."/>
            <person name="McGarry J.W."/>
            <person name="Darby A.C."/>
            <person name="Makepeace B.L."/>
        </authorList>
    </citation>
    <scope>NUCLEOTIDE SEQUENCE [LARGE SCALE GENOMIC DNA]</scope>
    <source>
        <strain evidence="7">UoL-UT</strain>
    </source>
</reference>
<dbReference type="InterPro" id="IPR037185">
    <property type="entry name" value="EmrE-like"/>
</dbReference>
<gene>
    <name evidence="7" type="ORF">B4U80_04052</name>
</gene>
<dbReference type="STRING" id="299467.A0A443SEH3"/>
<evidence type="ECO:0000256" key="5">
    <source>
        <dbReference type="SAM" id="Phobius"/>
    </source>
</evidence>
<comment type="caution">
    <text evidence="7">The sequence shown here is derived from an EMBL/GenBank/DDBJ whole genome shotgun (WGS) entry which is preliminary data.</text>
</comment>
<name>A0A443SEH3_9ACAR</name>
<feature type="transmembrane region" description="Helical" evidence="5">
    <location>
        <begin position="32"/>
        <end position="52"/>
    </location>
</feature>
<dbReference type="PANTHER" id="PTHR22911:SF6">
    <property type="entry name" value="SOLUTE CARRIER FAMILY 35 MEMBER G1"/>
    <property type="match status" value="1"/>
</dbReference>
<protein>
    <submittedName>
        <fullName evidence="7">Solute carrier family 35 member G1-like protein</fullName>
    </submittedName>
</protein>
<feature type="transmembrane region" description="Helical" evidence="5">
    <location>
        <begin position="213"/>
        <end position="234"/>
    </location>
</feature>
<evidence type="ECO:0000256" key="3">
    <source>
        <dbReference type="ARBA" id="ARBA00022989"/>
    </source>
</evidence>
<dbReference type="InterPro" id="IPR000620">
    <property type="entry name" value="EamA_dom"/>
</dbReference>
<dbReference type="VEuPathDB" id="VectorBase:LDEU006123"/>
<evidence type="ECO:0000259" key="6">
    <source>
        <dbReference type="Pfam" id="PF00892"/>
    </source>
</evidence>
<evidence type="ECO:0000256" key="1">
    <source>
        <dbReference type="ARBA" id="ARBA00004141"/>
    </source>
</evidence>
<evidence type="ECO:0000313" key="8">
    <source>
        <dbReference type="Proteomes" id="UP000288716"/>
    </source>
</evidence>
<dbReference type="OrthoDB" id="8300370at2759"/>
<dbReference type="AlphaFoldDB" id="A0A443SEH3"/>
<feature type="transmembrane region" description="Helical" evidence="5">
    <location>
        <begin position="265"/>
        <end position="285"/>
    </location>
</feature>
<dbReference type="Proteomes" id="UP000288716">
    <property type="component" value="Unassembled WGS sequence"/>
</dbReference>
<feature type="domain" description="EamA" evidence="6">
    <location>
        <begin position="153"/>
        <end position="283"/>
    </location>
</feature>
<organism evidence="7 8">
    <name type="scientific">Leptotrombidium deliense</name>
    <dbReference type="NCBI Taxonomy" id="299467"/>
    <lineage>
        <taxon>Eukaryota</taxon>
        <taxon>Metazoa</taxon>
        <taxon>Ecdysozoa</taxon>
        <taxon>Arthropoda</taxon>
        <taxon>Chelicerata</taxon>
        <taxon>Arachnida</taxon>
        <taxon>Acari</taxon>
        <taxon>Acariformes</taxon>
        <taxon>Trombidiformes</taxon>
        <taxon>Prostigmata</taxon>
        <taxon>Anystina</taxon>
        <taxon>Parasitengona</taxon>
        <taxon>Trombiculoidea</taxon>
        <taxon>Trombiculidae</taxon>
        <taxon>Leptotrombidium</taxon>
    </lineage>
</organism>
<dbReference type="GO" id="GO:0016020">
    <property type="term" value="C:membrane"/>
    <property type="evidence" value="ECO:0007669"/>
    <property type="project" value="UniProtKB-SubCell"/>
</dbReference>
<evidence type="ECO:0000256" key="4">
    <source>
        <dbReference type="ARBA" id="ARBA00023136"/>
    </source>
</evidence>
<feature type="transmembrane region" description="Helical" evidence="5">
    <location>
        <begin position="92"/>
        <end position="109"/>
    </location>
</feature>
<accession>A0A443SEH3</accession>
<feature type="transmembrane region" description="Helical" evidence="5">
    <location>
        <begin position="114"/>
        <end position="131"/>
    </location>
</feature>
<keyword evidence="2 5" id="KW-0812">Transmembrane</keyword>
<evidence type="ECO:0000256" key="2">
    <source>
        <dbReference type="ARBA" id="ARBA00022692"/>
    </source>
</evidence>
<feature type="transmembrane region" description="Helical" evidence="5">
    <location>
        <begin position="181"/>
        <end position="201"/>
    </location>
</feature>
<feature type="transmembrane region" description="Helical" evidence="5">
    <location>
        <begin position="6"/>
        <end position="23"/>
    </location>
</feature>
<feature type="domain" description="EamA" evidence="6">
    <location>
        <begin position="2"/>
        <end position="132"/>
    </location>
</feature>